<reference evidence="3" key="1">
    <citation type="submission" date="2023-07" db="EMBL/GenBank/DDBJ databases">
        <title>Yangia mangrovi SAOS 153D genome.</title>
        <authorList>
            <person name="Verma A."/>
            <person name="Pal Y."/>
            <person name="Sundharam S."/>
            <person name="Bisht B."/>
            <person name="Srinivasan K."/>
        </authorList>
    </citation>
    <scope>NUCLEOTIDE SEQUENCE [LARGE SCALE GENOMIC DNA]</scope>
    <source>
        <strain evidence="3">SAOS 153D</strain>
    </source>
</reference>
<name>A0ABT2KNT2_9RHOB</name>
<evidence type="ECO:0000256" key="1">
    <source>
        <dbReference type="SAM" id="Phobius"/>
    </source>
</evidence>
<proteinExistence type="predicted"/>
<keyword evidence="1" id="KW-1133">Transmembrane helix</keyword>
<keyword evidence="3" id="KW-1185">Reference proteome</keyword>
<feature type="transmembrane region" description="Helical" evidence="1">
    <location>
        <begin position="365"/>
        <end position="389"/>
    </location>
</feature>
<protein>
    <submittedName>
        <fullName evidence="2">Benzoate/H(+) symporter BenE family transporter</fullName>
    </submittedName>
</protein>
<accession>A0ABT2KNT2</accession>
<dbReference type="EMBL" id="NTHN02000047">
    <property type="protein sequence ID" value="MCT4372514.1"/>
    <property type="molecule type" value="Genomic_DNA"/>
</dbReference>
<feature type="transmembrane region" description="Helical" evidence="1">
    <location>
        <begin position="171"/>
        <end position="190"/>
    </location>
</feature>
<feature type="transmembrane region" description="Helical" evidence="1">
    <location>
        <begin position="128"/>
        <end position="150"/>
    </location>
</feature>
<keyword evidence="1" id="KW-0812">Transmembrane</keyword>
<dbReference type="RefSeq" id="WP_260349928.1">
    <property type="nucleotide sequence ID" value="NZ_NTHN02000047.1"/>
</dbReference>
<feature type="transmembrane region" description="Helical" evidence="1">
    <location>
        <begin position="46"/>
        <end position="68"/>
    </location>
</feature>
<dbReference type="PANTHER" id="PTHR30199:SF0">
    <property type="entry name" value="INNER MEMBRANE PROTEIN YDCO"/>
    <property type="match status" value="1"/>
</dbReference>
<feature type="transmembrane region" description="Helical" evidence="1">
    <location>
        <begin position="210"/>
        <end position="230"/>
    </location>
</feature>
<dbReference type="InterPro" id="IPR004711">
    <property type="entry name" value="Benzoate_Transporter"/>
</dbReference>
<dbReference type="PANTHER" id="PTHR30199">
    <property type="entry name" value="MFS FAMILY TRANSPORTER, PREDICTED SUBSTRATE BENZOATE"/>
    <property type="match status" value="1"/>
</dbReference>
<sequence length="450" mass="45812">MSRPPRRPGPDLQNVTTGAMVAIVGVFSSFPIVLQGLTAVGASPEQAGAGLAAAAISMAIAGIVLAWWRREPISCAWSTPAVALLAASQPLADGFAGAVAAFIVAGGLITLAGLWPALARLVTSVPTALAQAMLAGVLAGLCMAPFRGLAEAPEVSLPILLSWFVVGRVKRILAVPAAVLAALGVTLWAHDFSLPISGGWMSHPVWVTPVFSPEAILGLGVPLFVVTMATQNIPAVAVLRSFGYTPPPGPLLAGVGGISLLTAPFGNPATCLAAITASMCANADSHPDPSRRYWSAVIAGVFYSLFGLFAVAVTAVAALAPPMTLQVLAGVALLPVFATSASGALQTEESREGAAVTFLVTASGITLWGLGAAVWGLALGGAGAGRAVMEEVSKHKNLSPRLQFQRPPFSSPKSVLARGVPVLREAPVPLPRLIGTTGKVICFGFLVPIS</sequence>
<feature type="transmembrane region" description="Helical" evidence="1">
    <location>
        <begin position="296"/>
        <end position="320"/>
    </location>
</feature>
<evidence type="ECO:0000313" key="3">
    <source>
        <dbReference type="Proteomes" id="UP000217448"/>
    </source>
</evidence>
<evidence type="ECO:0000313" key="2">
    <source>
        <dbReference type="EMBL" id="MCT4372514.1"/>
    </source>
</evidence>
<dbReference type="Pfam" id="PF03594">
    <property type="entry name" value="BenE"/>
    <property type="match status" value="1"/>
</dbReference>
<dbReference type="NCBIfam" id="TIGR00843">
    <property type="entry name" value="benE"/>
    <property type="match status" value="1"/>
</dbReference>
<feature type="transmembrane region" description="Helical" evidence="1">
    <location>
        <begin position="327"/>
        <end position="345"/>
    </location>
</feature>
<keyword evidence="1" id="KW-0472">Membrane</keyword>
<dbReference type="Proteomes" id="UP000217448">
    <property type="component" value="Unassembled WGS sequence"/>
</dbReference>
<organism evidence="2 3">
    <name type="scientific">Alloyangia mangrovi</name>
    <dbReference type="NCBI Taxonomy" id="1779329"/>
    <lineage>
        <taxon>Bacteria</taxon>
        <taxon>Pseudomonadati</taxon>
        <taxon>Pseudomonadota</taxon>
        <taxon>Alphaproteobacteria</taxon>
        <taxon>Rhodobacterales</taxon>
        <taxon>Roseobacteraceae</taxon>
        <taxon>Alloyangia</taxon>
    </lineage>
</organism>
<feature type="transmembrane region" description="Helical" evidence="1">
    <location>
        <begin position="95"/>
        <end position="116"/>
    </location>
</feature>
<feature type="transmembrane region" description="Helical" evidence="1">
    <location>
        <begin position="12"/>
        <end position="34"/>
    </location>
</feature>
<gene>
    <name evidence="2" type="ORF">CLG85_020245</name>
</gene>
<comment type="caution">
    <text evidence="2">The sequence shown here is derived from an EMBL/GenBank/DDBJ whole genome shotgun (WGS) entry which is preliminary data.</text>
</comment>